<accession>A0A8E2DI20</accession>
<name>A0A8E2DI20_9APHY</name>
<sequence>MEGQYVAFSEPSNFLRSQHGADSSCMFGIIRPKFCIGDVCDALLLATASSTFAGCTNDKTLLPNADIGAWRFSSSELHAIMLHCSGQLKYRRFSCGPWTSHTRRADFGYKMPGERVSARTLDMLASMSKIPLYYKRASSDLLAHDWNGLGRVCALCNAPSGALRHCQWHDPGLDCAEDMQYGTMARYSLAKPSPGASAFALAHTHGTDRAASDTLPG</sequence>
<keyword evidence="2" id="KW-1185">Reference proteome</keyword>
<dbReference type="EMBL" id="KV722481">
    <property type="protein sequence ID" value="OCH87566.1"/>
    <property type="molecule type" value="Genomic_DNA"/>
</dbReference>
<protein>
    <submittedName>
        <fullName evidence="1">Uncharacterized protein</fullName>
    </submittedName>
</protein>
<reference evidence="1 2" key="1">
    <citation type="submission" date="2016-07" db="EMBL/GenBank/DDBJ databases">
        <title>Draft genome of the white-rot fungus Obba rivulosa 3A-2.</title>
        <authorList>
            <consortium name="DOE Joint Genome Institute"/>
            <person name="Miettinen O."/>
            <person name="Riley R."/>
            <person name="Acob R."/>
            <person name="Barry K."/>
            <person name="Cullen D."/>
            <person name="De Vries R."/>
            <person name="Hainaut M."/>
            <person name="Hatakka A."/>
            <person name="Henrissat B."/>
            <person name="Hilden K."/>
            <person name="Kuo R."/>
            <person name="Labutti K."/>
            <person name="Lipzen A."/>
            <person name="Makela M.R."/>
            <person name="Sandor L."/>
            <person name="Spatafora J.W."/>
            <person name="Grigoriev I.V."/>
            <person name="Hibbett D.S."/>
        </authorList>
    </citation>
    <scope>NUCLEOTIDE SEQUENCE [LARGE SCALE GENOMIC DNA]</scope>
    <source>
        <strain evidence="1 2">3A-2</strain>
    </source>
</reference>
<dbReference type="AlphaFoldDB" id="A0A8E2DI20"/>
<dbReference type="Proteomes" id="UP000250043">
    <property type="component" value="Unassembled WGS sequence"/>
</dbReference>
<evidence type="ECO:0000313" key="1">
    <source>
        <dbReference type="EMBL" id="OCH87566.1"/>
    </source>
</evidence>
<evidence type="ECO:0000313" key="2">
    <source>
        <dbReference type="Proteomes" id="UP000250043"/>
    </source>
</evidence>
<proteinExistence type="predicted"/>
<organism evidence="1 2">
    <name type="scientific">Obba rivulosa</name>
    <dbReference type="NCBI Taxonomy" id="1052685"/>
    <lineage>
        <taxon>Eukaryota</taxon>
        <taxon>Fungi</taxon>
        <taxon>Dikarya</taxon>
        <taxon>Basidiomycota</taxon>
        <taxon>Agaricomycotina</taxon>
        <taxon>Agaricomycetes</taxon>
        <taxon>Polyporales</taxon>
        <taxon>Gelatoporiaceae</taxon>
        <taxon>Obba</taxon>
    </lineage>
</organism>
<gene>
    <name evidence="1" type="ORF">OBBRIDRAFT_149761</name>
</gene>